<gene>
    <name evidence="8" type="ORF">CTHT_0022700</name>
</gene>
<dbReference type="SUPFAM" id="SSF57701">
    <property type="entry name" value="Zn2/Cys6 DNA-binding domain"/>
    <property type="match status" value="1"/>
</dbReference>
<sequence length="691" mass="76754">MSMSSSSSPEDGRSEASASAGAPGGHEPLACVSCRSRKLKCDRIKPVCSRCAKAGTECVYPESRRKPAVKRRNVKELEERLAQVEGLLRNVGAQRVGNLTPPSISPVEAPSASARGNNASQSATGRSQGRPLERGVRWVPPSPSDTPRSANDPRAGELLSQGQFEWLPPSEMIEDLHNIYFGIQTYFLPIVQPQIYLAKFHSPPHMRPPLCLQYAIWAFAAHKHPVYGDHWEVLYRRARQYLEVDELKGEGEHFITIAHAQAWALVAMDEARSLWFTRAAMSTARCVRLVGMMGLHRLDSNLPEEEHPIAPMIPPHKDWVELEERRRVFWGSFCIDAYASISAGWPSIMETTQITTHLPASEEAFLKGTEEPTSTLQDVFRGADYSIFASNIVVCYIFSQLMKHVHRPMPDDRPQDVEYGPWWKRHRELDNMLSSVFMFLPEKYRLPRNLRDPIALQINLNLHAAVICLHNAACDKVDKYKLPGNIKQSSRTRVLTAAQEVVDIIKMTSHMRAAYDCDLGNLEIIIKCMDSLKAYHPILRAYMNQILLDIERNETRNPLDLAADFSQLSSETATATTTSFTVSSTTATTAISNDLNINPNSSTSTAPAVTGTAPADLNVFDNLGEWGFTDPEGFYNMLYSATFETTSPADFSGTSQPDSMANLDPWLGMSSSGVPWAPEADLGASRNGGTD</sequence>
<evidence type="ECO:0000256" key="2">
    <source>
        <dbReference type="ARBA" id="ARBA00022723"/>
    </source>
</evidence>
<evidence type="ECO:0000256" key="4">
    <source>
        <dbReference type="ARBA" id="ARBA00023163"/>
    </source>
</evidence>
<evidence type="ECO:0000256" key="1">
    <source>
        <dbReference type="ARBA" id="ARBA00004123"/>
    </source>
</evidence>
<dbReference type="Proteomes" id="UP000008066">
    <property type="component" value="Unassembled WGS sequence"/>
</dbReference>
<dbReference type="Pfam" id="PF00172">
    <property type="entry name" value="Zn_clus"/>
    <property type="match status" value="1"/>
</dbReference>
<evidence type="ECO:0000256" key="5">
    <source>
        <dbReference type="ARBA" id="ARBA00023242"/>
    </source>
</evidence>
<dbReference type="PANTHER" id="PTHR47338:SF10">
    <property type="entry name" value="TRANSCRIPTION FACTOR DOMAIN-CONTAINING PROTEIN-RELATED"/>
    <property type="match status" value="1"/>
</dbReference>
<dbReference type="RefSeq" id="XP_006692736.1">
    <property type="nucleotide sequence ID" value="XM_006692673.1"/>
</dbReference>
<organism evidence="9">
    <name type="scientific">Chaetomium thermophilum (strain DSM 1495 / CBS 144.50 / IMI 039719)</name>
    <name type="common">Thermochaetoides thermophila</name>
    <dbReference type="NCBI Taxonomy" id="759272"/>
    <lineage>
        <taxon>Eukaryota</taxon>
        <taxon>Fungi</taxon>
        <taxon>Dikarya</taxon>
        <taxon>Ascomycota</taxon>
        <taxon>Pezizomycotina</taxon>
        <taxon>Sordariomycetes</taxon>
        <taxon>Sordariomycetidae</taxon>
        <taxon>Sordariales</taxon>
        <taxon>Chaetomiaceae</taxon>
        <taxon>Thermochaetoides</taxon>
    </lineage>
</organism>
<evidence type="ECO:0000256" key="6">
    <source>
        <dbReference type="SAM" id="MobiDB-lite"/>
    </source>
</evidence>
<dbReference type="EMBL" id="GL988041">
    <property type="protein sequence ID" value="EGS20440.1"/>
    <property type="molecule type" value="Genomic_DNA"/>
</dbReference>
<dbReference type="Pfam" id="PF04082">
    <property type="entry name" value="Fungal_trans"/>
    <property type="match status" value="1"/>
</dbReference>
<dbReference type="PROSITE" id="PS50048">
    <property type="entry name" value="ZN2_CY6_FUNGAL_2"/>
    <property type="match status" value="1"/>
</dbReference>
<dbReference type="InterPro" id="IPR050815">
    <property type="entry name" value="TF_fung"/>
</dbReference>
<dbReference type="STRING" id="759272.G0S4G2"/>
<dbReference type="InterPro" id="IPR007219">
    <property type="entry name" value="XnlR_reg_dom"/>
</dbReference>
<reference evidence="8 9" key="1">
    <citation type="journal article" date="2011" name="Cell">
        <title>Insight into structure and assembly of the nuclear pore complex by utilizing the genome of a eukaryotic thermophile.</title>
        <authorList>
            <person name="Amlacher S."/>
            <person name="Sarges P."/>
            <person name="Flemming D."/>
            <person name="van Noort V."/>
            <person name="Kunze R."/>
            <person name="Devos D.P."/>
            <person name="Arumugam M."/>
            <person name="Bork P."/>
            <person name="Hurt E."/>
        </authorList>
    </citation>
    <scope>NUCLEOTIDE SEQUENCE [LARGE SCALE GENOMIC DNA]</scope>
    <source>
        <strain evidence="9">DSM 1495 / CBS 144.50 / IMI 039719</strain>
    </source>
</reference>
<dbReference type="InterPro" id="IPR001138">
    <property type="entry name" value="Zn2Cys6_DnaBD"/>
</dbReference>
<feature type="compositionally biased region" description="Polar residues" evidence="6">
    <location>
        <begin position="114"/>
        <end position="127"/>
    </location>
</feature>
<keyword evidence="4" id="KW-0804">Transcription</keyword>
<name>G0S4G2_CHATD</name>
<dbReference type="GO" id="GO:0006351">
    <property type="term" value="P:DNA-templated transcription"/>
    <property type="evidence" value="ECO:0007669"/>
    <property type="project" value="InterPro"/>
</dbReference>
<accession>G0S4G2</accession>
<dbReference type="SMART" id="SM00906">
    <property type="entry name" value="Fungal_trans"/>
    <property type="match status" value="1"/>
</dbReference>
<dbReference type="eggNOG" id="KOG1591">
    <property type="taxonomic scope" value="Eukaryota"/>
</dbReference>
<dbReference type="GeneID" id="18256308"/>
<feature type="region of interest" description="Disordered" evidence="6">
    <location>
        <begin position="96"/>
        <end position="155"/>
    </location>
</feature>
<dbReference type="CDD" id="cd00067">
    <property type="entry name" value="GAL4"/>
    <property type="match status" value="1"/>
</dbReference>
<evidence type="ECO:0000259" key="7">
    <source>
        <dbReference type="PROSITE" id="PS50048"/>
    </source>
</evidence>
<feature type="domain" description="Zn(2)-C6 fungal-type" evidence="7">
    <location>
        <begin position="30"/>
        <end position="60"/>
    </location>
</feature>
<comment type="subcellular location">
    <subcellularLocation>
        <location evidence="1">Nucleus</location>
    </subcellularLocation>
</comment>
<feature type="region of interest" description="Disordered" evidence="6">
    <location>
        <begin position="1"/>
        <end position="29"/>
    </location>
</feature>
<dbReference type="HOGENOM" id="CLU_011017_4_0_1"/>
<dbReference type="PROSITE" id="PS00463">
    <property type="entry name" value="ZN2_CY6_FUNGAL_1"/>
    <property type="match status" value="1"/>
</dbReference>
<evidence type="ECO:0000313" key="9">
    <source>
        <dbReference type="Proteomes" id="UP000008066"/>
    </source>
</evidence>
<evidence type="ECO:0000256" key="3">
    <source>
        <dbReference type="ARBA" id="ARBA00023015"/>
    </source>
</evidence>
<dbReference type="GO" id="GO:0008270">
    <property type="term" value="F:zinc ion binding"/>
    <property type="evidence" value="ECO:0007669"/>
    <property type="project" value="InterPro"/>
</dbReference>
<dbReference type="CDD" id="cd12148">
    <property type="entry name" value="fungal_TF_MHR"/>
    <property type="match status" value="1"/>
</dbReference>
<keyword evidence="5" id="KW-0539">Nucleus</keyword>
<dbReference type="GO" id="GO:0000981">
    <property type="term" value="F:DNA-binding transcription factor activity, RNA polymerase II-specific"/>
    <property type="evidence" value="ECO:0007669"/>
    <property type="project" value="InterPro"/>
</dbReference>
<evidence type="ECO:0000313" key="8">
    <source>
        <dbReference type="EMBL" id="EGS20440.1"/>
    </source>
</evidence>
<protein>
    <recommendedName>
        <fullName evidence="7">Zn(2)-C6 fungal-type domain-containing protein</fullName>
    </recommendedName>
</protein>
<dbReference type="GO" id="GO:0003677">
    <property type="term" value="F:DNA binding"/>
    <property type="evidence" value="ECO:0007669"/>
    <property type="project" value="InterPro"/>
</dbReference>
<dbReference type="GO" id="GO:0005634">
    <property type="term" value="C:nucleus"/>
    <property type="evidence" value="ECO:0007669"/>
    <property type="project" value="UniProtKB-SubCell"/>
</dbReference>
<keyword evidence="2" id="KW-0479">Metal-binding</keyword>
<dbReference type="PANTHER" id="PTHR47338">
    <property type="entry name" value="ZN(II)2CYS6 TRANSCRIPTION FACTOR (EUROFUNG)-RELATED"/>
    <property type="match status" value="1"/>
</dbReference>
<keyword evidence="9" id="KW-1185">Reference proteome</keyword>
<dbReference type="OrthoDB" id="4456959at2759"/>
<proteinExistence type="predicted"/>
<dbReference type="SMART" id="SM00066">
    <property type="entry name" value="GAL4"/>
    <property type="match status" value="1"/>
</dbReference>
<dbReference type="AlphaFoldDB" id="G0S4G2"/>
<dbReference type="Gene3D" id="4.10.240.10">
    <property type="entry name" value="Zn(2)-C6 fungal-type DNA-binding domain"/>
    <property type="match status" value="1"/>
</dbReference>
<dbReference type="InterPro" id="IPR036864">
    <property type="entry name" value="Zn2-C6_fun-type_DNA-bd_sf"/>
</dbReference>
<dbReference type="KEGG" id="cthr:CTHT_0022700"/>
<dbReference type="OMA" id="DCHANTS"/>
<keyword evidence="3" id="KW-0805">Transcription regulation</keyword>
<feature type="region of interest" description="Disordered" evidence="6">
    <location>
        <begin position="667"/>
        <end position="691"/>
    </location>
</feature>